<keyword evidence="2" id="KW-0812">Transmembrane</keyword>
<feature type="transmembrane region" description="Helical" evidence="2">
    <location>
        <begin position="816"/>
        <end position="836"/>
    </location>
</feature>
<keyword evidence="2" id="KW-0472">Membrane</keyword>
<name>A0A447CW67_9BRAD</name>
<accession>A0A447CW67</accession>
<feature type="compositionally biased region" description="Basic and acidic residues" evidence="1">
    <location>
        <begin position="768"/>
        <end position="777"/>
    </location>
</feature>
<evidence type="ECO:0000313" key="5">
    <source>
        <dbReference type="Proteomes" id="UP000289200"/>
    </source>
</evidence>
<keyword evidence="5" id="KW-1185">Reference proteome</keyword>
<feature type="chain" id="PRO_5019269328" evidence="3">
    <location>
        <begin position="24"/>
        <end position="839"/>
    </location>
</feature>
<gene>
    <name evidence="4" type="ORF">RHODGE_RHODGE_03221</name>
</gene>
<keyword evidence="2" id="KW-1133">Transmembrane helix</keyword>
<sequence length="839" mass="87583">MRRRGYGSGGRLAVALMTVGWMAAGSMVAASVSAASVSAAPAPAAPEQPAAMATPQDGDAERSVKAKFAMMAACLAAGDEVVMAPAPTCVPQRTGAAIAEKAGMPLGERDWDKICATGHDADADPRRLGRDAVKRLARDVGTRSSGIRIVGALFCDGLDLADLDLPATLMLDRSVFEGPVDARNLRLAGDLGLEHVVVFDTVRLAHARIEGSVRAGGSFVRRLRVHDTQVAGSWQQKAAVVLLDADLVRLAVAGDLSLAHSAFTRLSVQASRIDGTLSLDDSEARCAYRVDGSTIGAVSARNAGFGRIVAVGVGAGAVRYAWWRRAVAGRPTSHTQTLFRSADIAAEVEAERRRIAHPEWPPETGTGLRGCPGGEEAGDIAPERSGGMAGIPMSPHLAFSVLDSEVRSAFCLAGFAWASAGHDELPEPGHPATVLALDGTRVGGDLVIDLWGGRQSAVAALRAPHPEFARVAALHRLEAVGLTAGAAIYNFADHDKPYVTYLEGLRFARVHQAPPGCGVDHGGRIGRAATQPRVEAVLNWLGKNTAPSAQPFLAFAEAFEAAGVDAAALHIRRRTLALCERVVRWVPPATAYCPSLPALAVPAGPARPAGPAVAAAEPTGWIGATGSVGALPLVAGLPSGSGSEATGLSDLVGTGFGVMLWGLADHGLRPSKVVWWALGTLAGFWLLLRFGFGVVGFVPAGARDREGPLGLRPLGPLFLLDHLIPFLRIRDEHHAIARFYRTAGPAGSGSAIPGAAATATAASQDQDPAQHADRDPAQDLTRAPSGRPEQARLRRRTLLVRPVDDAERARIDHALALLRVIGIVLTIVVVLAVIPVPTR</sequence>
<reference evidence="5" key="1">
    <citation type="submission" date="2018-10" db="EMBL/GenBank/DDBJ databases">
        <authorList>
            <person name="Peiro R."/>
            <person name="Begona"/>
            <person name="Cbmso G."/>
            <person name="Lopez M."/>
            <person name="Gonzalez S."/>
            <person name="Sacristan E."/>
            <person name="Castillo E."/>
        </authorList>
    </citation>
    <scope>NUCLEOTIDE SEQUENCE [LARGE SCALE GENOMIC DNA]</scope>
</reference>
<evidence type="ECO:0000256" key="2">
    <source>
        <dbReference type="SAM" id="Phobius"/>
    </source>
</evidence>
<evidence type="ECO:0000256" key="1">
    <source>
        <dbReference type="SAM" id="MobiDB-lite"/>
    </source>
</evidence>
<feature type="compositionally biased region" description="Low complexity" evidence="1">
    <location>
        <begin position="745"/>
        <end position="767"/>
    </location>
</feature>
<proteinExistence type="predicted"/>
<evidence type="ECO:0000256" key="3">
    <source>
        <dbReference type="SAM" id="SignalP"/>
    </source>
</evidence>
<comment type="caution">
    <text evidence="4">The sequence shown here is derived from an EMBL/GenBank/DDBJ whole genome shotgun (WGS) entry which is preliminary data.</text>
</comment>
<dbReference type="EMBL" id="UWOC01000159">
    <property type="protein sequence ID" value="VCU09537.1"/>
    <property type="molecule type" value="Genomic_DNA"/>
</dbReference>
<keyword evidence="3" id="KW-0732">Signal</keyword>
<protein>
    <submittedName>
        <fullName evidence="4">Uncharacterized protein</fullName>
    </submittedName>
</protein>
<feature type="region of interest" description="Disordered" evidence="1">
    <location>
        <begin position="745"/>
        <end position="791"/>
    </location>
</feature>
<dbReference type="Proteomes" id="UP000289200">
    <property type="component" value="Unassembled WGS sequence"/>
</dbReference>
<feature type="transmembrane region" description="Helical" evidence="2">
    <location>
        <begin position="673"/>
        <end position="698"/>
    </location>
</feature>
<evidence type="ECO:0000313" key="4">
    <source>
        <dbReference type="EMBL" id="VCU09537.1"/>
    </source>
</evidence>
<organism evidence="4 5">
    <name type="scientific">Rhodoplanes serenus</name>
    <dbReference type="NCBI Taxonomy" id="200615"/>
    <lineage>
        <taxon>Bacteria</taxon>
        <taxon>Pseudomonadati</taxon>
        <taxon>Pseudomonadota</taxon>
        <taxon>Alphaproteobacteria</taxon>
        <taxon>Hyphomicrobiales</taxon>
        <taxon>Nitrobacteraceae</taxon>
        <taxon>Rhodoplanes</taxon>
    </lineage>
</organism>
<feature type="signal peptide" evidence="3">
    <location>
        <begin position="1"/>
        <end position="23"/>
    </location>
</feature>
<dbReference type="AlphaFoldDB" id="A0A447CW67"/>